<protein>
    <recommendedName>
        <fullName evidence="3">Phytanoyl-CoA dioxygenase (PhyH)</fullName>
    </recommendedName>
</protein>
<dbReference type="PANTHER" id="PTHR37563">
    <property type="entry name" value="PHYTANOYL-COA DIOXYGENASE FAMILY PROTEIN (AFU_ORTHOLOGUE AFUA_2G03330)"/>
    <property type="match status" value="1"/>
</dbReference>
<dbReference type="Gene3D" id="2.60.120.620">
    <property type="entry name" value="q2cbj1_9rhob like domain"/>
    <property type="match status" value="1"/>
</dbReference>
<dbReference type="RefSeq" id="WP_229658510.1">
    <property type="nucleotide sequence ID" value="NZ_BMKL01000001.1"/>
</dbReference>
<accession>A0ABQ1S9X0</accession>
<reference evidence="2" key="1">
    <citation type="journal article" date="2019" name="Int. J. Syst. Evol. Microbiol.">
        <title>The Global Catalogue of Microorganisms (GCM) 10K type strain sequencing project: providing services to taxonomists for standard genome sequencing and annotation.</title>
        <authorList>
            <consortium name="The Broad Institute Genomics Platform"/>
            <consortium name="The Broad Institute Genome Sequencing Center for Infectious Disease"/>
            <person name="Wu L."/>
            <person name="Ma J."/>
        </authorList>
    </citation>
    <scope>NUCLEOTIDE SEQUENCE [LARGE SCALE GENOMIC DNA]</scope>
    <source>
        <strain evidence="2">CGMCC 1.15959</strain>
    </source>
</reference>
<comment type="caution">
    <text evidence="1">The sequence shown here is derived from an EMBL/GenBank/DDBJ whole genome shotgun (WGS) entry which is preliminary data.</text>
</comment>
<dbReference type="InterPro" id="IPR008775">
    <property type="entry name" value="Phytyl_CoA_dOase-like"/>
</dbReference>
<dbReference type="InterPro" id="IPR051961">
    <property type="entry name" value="Fungal_Metabolite_Diox"/>
</dbReference>
<evidence type="ECO:0000313" key="2">
    <source>
        <dbReference type="Proteomes" id="UP000619041"/>
    </source>
</evidence>
<keyword evidence="2" id="KW-1185">Reference proteome</keyword>
<dbReference type="Pfam" id="PF05721">
    <property type="entry name" value="PhyH"/>
    <property type="match status" value="1"/>
</dbReference>
<dbReference type="Proteomes" id="UP000619041">
    <property type="component" value="Unassembled WGS sequence"/>
</dbReference>
<gene>
    <name evidence="1" type="ORF">GCM10011515_15940</name>
</gene>
<dbReference type="SUPFAM" id="SSF51197">
    <property type="entry name" value="Clavaminate synthase-like"/>
    <property type="match status" value="1"/>
</dbReference>
<name>A0ABQ1S9X0_9SPHN</name>
<sequence>MEGVRSIARFAAADPAPANAALRSDGVVVLDGLLTSDTVDALREAVMRRHPEFADKALLTDFQNNGEGRFIAPVAISRAVYDSGVLHLPALMALAEGALGPDWVVDGFGMLMAFPGCTEQHHHRDGTELFPGTQLAKILPPFALTVLIPLVDVDSDNGATGFHLGTHRYPPPDSLPEPAMAPLPRGSLIAWNYETLHWGLPNRSDRPRPALYLTLCRPFWTDMTNFGGTARTRLMVDEDVVPLLDRRFARASGGGRWVHAGLGKVLRKVGEQPAG</sequence>
<evidence type="ECO:0000313" key="1">
    <source>
        <dbReference type="EMBL" id="GGD96971.1"/>
    </source>
</evidence>
<dbReference type="EMBL" id="BMKL01000001">
    <property type="protein sequence ID" value="GGD96971.1"/>
    <property type="molecule type" value="Genomic_DNA"/>
</dbReference>
<evidence type="ECO:0008006" key="3">
    <source>
        <dbReference type="Google" id="ProtNLM"/>
    </source>
</evidence>
<proteinExistence type="predicted"/>
<organism evidence="1 2">
    <name type="scientific">Tsuneonella deserti</name>
    <dbReference type="NCBI Taxonomy" id="2035528"/>
    <lineage>
        <taxon>Bacteria</taxon>
        <taxon>Pseudomonadati</taxon>
        <taxon>Pseudomonadota</taxon>
        <taxon>Alphaproteobacteria</taxon>
        <taxon>Sphingomonadales</taxon>
        <taxon>Erythrobacteraceae</taxon>
        <taxon>Tsuneonella</taxon>
    </lineage>
</organism>
<dbReference type="PANTHER" id="PTHR37563:SF2">
    <property type="entry name" value="PHYTANOYL-COA DIOXYGENASE FAMILY PROTEIN (AFU_ORTHOLOGUE AFUA_2G03330)"/>
    <property type="match status" value="1"/>
</dbReference>